<dbReference type="Proteomes" id="UP000053424">
    <property type="component" value="Unassembled WGS sequence"/>
</dbReference>
<reference evidence="1 2" key="1">
    <citation type="submission" date="2014-04" db="EMBL/GenBank/DDBJ databases">
        <authorList>
            <consortium name="DOE Joint Genome Institute"/>
            <person name="Kuo A."/>
            <person name="Gay G."/>
            <person name="Dore J."/>
            <person name="Kohler A."/>
            <person name="Nagy L.G."/>
            <person name="Floudas D."/>
            <person name="Copeland A."/>
            <person name="Barry K.W."/>
            <person name="Cichocki N."/>
            <person name="Veneault-Fourrey C."/>
            <person name="LaButti K."/>
            <person name="Lindquist E.A."/>
            <person name="Lipzen A."/>
            <person name="Lundell T."/>
            <person name="Morin E."/>
            <person name="Murat C."/>
            <person name="Sun H."/>
            <person name="Tunlid A."/>
            <person name="Henrissat B."/>
            <person name="Grigoriev I.V."/>
            <person name="Hibbett D.S."/>
            <person name="Martin F."/>
            <person name="Nordberg H.P."/>
            <person name="Cantor M.N."/>
            <person name="Hua S.X."/>
        </authorList>
    </citation>
    <scope>NUCLEOTIDE SEQUENCE [LARGE SCALE GENOMIC DNA]</scope>
    <source>
        <strain evidence="2">h7</strain>
    </source>
</reference>
<sequence>MWGPPCKAKRSEVAHSLGPRVLYCEENAMNRFLIPTKRRTFAYGVGRLMHCPLCTPKKKRERPILCFKLDSLAFRVAYPFFPIDFLTSDPTYI</sequence>
<evidence type="ECO:0000313" key="1">
    <source>
        <dbReference type="EMBL" id="KIM43240.1"/>
    </source>
</evidence>
<evidence type="ECO:0000313" key="2">
    <source>
        <dbReference type="Proteomes" id="UP000053424"/>
    </source>
</evidence>
<gene>
    <name evidence="1" type="ORF">M413DRAFT_399185</name>
</gene>
<dbReference type="EMBL" id="KN831776">
    <property type="protein sequence ID" value="KIM43240.1"/>
    <property type="molecule type" value="Genomic_DNA"/>
</dbReference>
<dbReference type="AlphaFoldDB" id="A0A0C3C2V8"/>
<reference evidence="2" key="2">
    <citation type="submission" date="2015-01" db="EMBL/GenBank/DDBJ databases">
        <title>Evolutionary Origins and Diversification of the Mycorrhizal Mutualists.</title>
        <authorList>
            <consortium name="DOE Joint Genome Institute"/>
            <consortium name="Mycorrhizal Genomics Consortium"/>
            <person name="Kohler A."/>
            <person name="Kuo A."/>
            <person name="Nagy L.G."/>
            <person name="Floudas D."/>
            <person name="Copeland A."/>
            <person name="Barry K.W."/>
            <person name="Cichocki N."/>
            <person name="Veneault-Fourrey C."/>
            <person name="LaButti K."/>
            <person name="Lindquist E.A."/>
            <person name="Lipzen A."/>
            <person name="Lundell T."/>
            <person name="Morin E."/>
            <person name="Murat C."/>
            <person name="Riley R."/>
            <person name="Ohm R."/>
            <person name="Sun H."/>
            <person name="Tunlid A."/>
            <person name="Henrissat B."/>
            <person name="Grigoriev I.V."/>
            <person name="Hibbett D.S."/>
            <person name="Martin F."/>
        </authorList>
    </citation>
    <scope>NUCLEOTIDE SEQUENCE [LARGE SCALE GENOMIC DNA]</scope>
    <source>
        <strain evidence="2">h7</strain>
    </source>
</reference>
<organism evidence="1 2">
    <name type="scientific">Hebeloma cylindrosporum</name>
    <dbReference type="NCBI Taxonomy" id="76867"/>
    <lineage>
        <taxon>Eukaryota</taxon>
        <taxon>Fungi</taxon>
        <taxon>Dikarya</taxon>
        <taxon>Basidiomycota</taxon>
        <taxon>Agaricomycotina</taxon>
        <taxon>Agaricomycetes</taxon>
        <taxon>Agaricomycetidae</taxon>
        <taxon>Agaricales</taxon>
        <taxon>Agaricineae</taxon>
        <taxon>Hymenogastraceae</taxon>
        <taxon>Hebeloma</taxon>
    </lineage>
</organism>
<protein>
    <submittedName>
        <fullName evidence="1">Uncharacterized protein</fullName>
    </submittedName>
</protein>
<proteinExistence type="predicted"/>
<accession>A0A0C3C2V8</accession>
<name>A0A0C3C2V8_HEBCY</name>
<dbReference type="HOGENOM" id="CLU_2399933_0_0_1"/>
<keyword evidence="2" id="KW-1185">Reference proteome</keyword>